<sequence>SLPHSLYAYSDLMTSSLTEATTREILQAAQHVIASGTLQTTEFQSLTVTLRSLRTDLAYAADLPTLADRRSLCVSLFCALRQLTVALLTSDFPRHLDSTDGLNHLALSITLQCLCNLFSLAATNEFSLTAEQVEPLIAAILQNESTQLWILCLDDELPLWRLRLATYSFTLLSHIVRLPYVSVCSAAFFWLTARCMKRIVVATPASTAAAAASDMLKLLQLWYDHCLSVVAGLNLSARLSDSIRELTDLSASLGMMLLLQSEQDSLEKFASPPMKKLAASCLVAHILPAVDSHKSTALKGLISHCVSVLNTCTHETPFCLLKKESDSEPLAPEIRLNFSDRVPALRGCIFVLAEVLSGDSSIHAESDFTVGTSQAPPSSFSSTFTDLLDTHFLEGILSALSDCLVVIDSLLRASLSMLADQNQRRKEPSLMDVMGMFDFSDPASICYAPGLKQDLLRGLLSLVHTHPTLICHFARAKTSRLVINDVRTTGDNPLPESDAFLALLNCTQRDPASPLAVEWAILLLRLLLNPLQSLLNVPPDSRKAISDATSLLSGRLAQLEPCPGQASLKEQLKMRYNLSLS</sequence>
<gene>
    <name evidence="1" type="ORF">TR167413</name>
</gene>
<dbReference type="AlphaFoldDB" id="A0A0X3NJ47"/>
<dbReference type="EMBL" id="GEEE01012499">
    <property type="protein sequence ID" value="JAP50726.1"/>
    <property type="molecule type" value="Transcribed_RNA"/>
</dbReference>
<dbReference type="EMBL" id="GEEE01023517">
    <property type="protein sequence ID" value="JAP39708.1"/>
    <property type="molecule type" value="Transcribed_RNA"/>
</dbReference>
<protein>
    <submittedName>
        <fullName evidence="1">Uncharacterized protein</fullName>
    </submittedName>
</protein>
<reference evidence="1" key="1">
    <citation type="submission" date="2016-01" db="EMBL/GenBank/DDBJ databases">
        <title>Reference transcriptome for the parasite Schistocephalus solidus: insights into the molecular evolution of parasitism.</title>
        <authorList>
            <person name="Hebert F.O."/>
            <person name="Grambauer S."/>
            <person name="Barber I."/>
            <person name="Landry C.R."/>
            <person name="Aubin-Horth N."/>
        </authorList>
    </citation>
    <scope>NUCLEOTIDE SEQUENCE</scope>
</reference>
<evidence type="ECO:0000313" key="1">
    <source>
        <dbReference type="EMBL" id="JAP39708.1"/>
    </source>
</evidence>
<proteinExistence type="predicted"/>
<feature type="non-terminal residue" evidence="1">
    <location>
        <position position="1"/>
    </location>
</feature>
<organism evidence="1">
    <name type="scientific">Schistocephalus solidus</name>
    <name type="common">Tapeworm</name>
    <dbReference type="NCBI Taxonomy" id="70667"/>
    <lineage>
        <taxon>Eukaryota</taxon>
        <taxon>Metazoa</taxon>
        <taxon>Spiralia</taxon>
        <taxon>Lophotrochozoa</taxon>
        <taxon>Platyhelminthes</taxon>
        <taxon>Cestoda</taxon>
        <taxon>Eucestoda</taxon>
        <taxon>Diphyllobothriidea</taxon>
        <taxon>Diphyllobothriidae</taxon>
        <taxon>Schistocephalus</taxon>
    </lineage>
</organism>
<name>A0A0X3NJ47_SCHSO</name>
<accession>A0A0X3NJ47</accession>